<feature type="domain" description="HTH luxR-type" evidence="2">
    <location>
        <begin position="108"/>
        <end position="165"/>
    </location>
</feature>
<evidence type="ECO:0000313" key="3">
    <source>
        <dbReference type="EMBL" id="TCO73719.1"/>
    </source>
</evidence>
<comment type="caution">
    <text evidence="3">The sequence shown here is derived from an EMBL/GenBank/DDBJ whole genome shotgun (WGS) entry which is preliminary data.</text>
</comment>
<keyword evidence="4" id="KW-1185">Reference proteome</keyword>
<dbReference type="GO" id="GO:0003677">
    <property type="term" value="F:DNA binding"/>
    <property type="evidence" value="ECO:0007669"/>
    <property type="project" value="UniProtKB-KW"/>
</dbReference>
<protein>
    <submittedName>
        <fullName evidence="3">DNA-binding NarL/FixJ family response regulator</fullName>
    </submittedName>
</protein>
<dbReference type="AlphaFoldDB" id="A0A4R2KRW1"/>
<evidence type="ECO:0000313" key="4">
    <source>
        <dbReference type="Proteomes" id="UP000294980"/>
    </source>
</evidence>
<keyword evidence="1" id="KW-0472">Membrane</keyword>
<keyword evidence="3" id="KW-0238">DNA-binding</keyword>
<dbReference type="SMART" id="SM00421">
    <property type="entry name" value="HTH_LUXR"/>
    <property type="match status" value="1"/>
</dbReference>
<keyword evidence="1" id="KW-1133">Transmembrane helix</keyword>
<proteinExistence type="predicted"/>
<evidence type="ECO:0000259" key="2">
    <source>
        <dbReference type="SMART" id="SM00421"/>
    </source>
</evidence>
<dbReference type="Gene3D" id="1.10.10.10">
    <property type="entry name" value="Winged helix-like DNA-binding domain superfamily/Winged helix DNA-binding domain"/>
    <property type="match status" value="1"/>
</dbReference>
<dbReference type="InterPro" id="IPR016032">
    <property type="entry name" value="Sig_transdc_resp-reg_C-effctor"/>
</dbReference>
<dbReference type="InterPro" id="IPR000792">
    <property type="entry name" value="Tscrpt_reg_LuxR_C"/>
</dbReference>
<feature type="transmembrane region" description="Helical" evidence="1">
    <location>
        <begin position="42"/>
        <end position="64"/>
    </location>
</feature>
<organism evidence="3 4">
    <name type="scientific">Chromatocurvus halotolerans</name>
    <dbReference type="NCBI Taxonomy" id="1132028"/>
    <lineage>
        <taxon>Bacteria</taxon>
        <taxon>Pseudomonadati</taxon>
        <taxon>Pseudomonadota</taxon>
        <taxon>Gammaproteobacteria</taxon>
        <taxon>Cellvibrionales</taxon>
        <taxon>Halieaceae</taxon>
        <taxon>Chromatocurvus</taxon>
    </lineage>
</organism>
<sequence length="173" mass="19189">MSNDLSDRAAMTLMFGLFFLIGGVMLFDVVTDYREGVSVAHLLVESVVLLLAGIGCGVVVIRTYQARRSLATLRNDLQHAQRRAVHWQRENEKQVQGIAQSIKAQFAVWGYTEAESDVALLLIKGLSHREIASLRDTSERTVSHQAQAAYRKASLPGRTALSAFFLEDMLPGR</sequence>
<accession>A0A4R2KRW1</accession>
<reference evidence="3 4" key="1">
    <citation type="submission" date="2019-03" db="EMBL/GenBank/DDBJ databases">
        <title>Genomic Encyclopedia of Type Strains, Phase IV (KMG-IV): sequencing the most valuable type-strain genomes for metagenomic binning, comparative biology and taxonomic classification.</title>
        <authorList>
            <person name="Goeker M."/>
        </authorList>
    </citation>
    <scope>NUCLEOTIDE SEQUENCE [LARGE SCALE GENOMIC DNA]</scope>
    <source>
        <strain evidence="3 4">DSM 23344</strain>
    </source>
</reference>
<dbReference type="OrthoDB" id="8277135at2"/>
<gene>
    <name evidence="3" type="ORF">EV688_11536</name>
</gene>
<name>A0A4R2KRW1_9GAMM</name>
<dbReference type="Proteomes" id="UP000294980">
    <property type="component" value="Unassembled WGS sequence"/>
</dbReference>
<evidence type="ECO:0000256" key="1">
    <source>
        <dbReference type="SAM" id="Phobius"/>
    </source>
</evidence>
<keyword evidence="1" id="KW-0812">Transmembrane</keyword>
<dbReference type="InterPro" id="IPR036388">
    <property type="entry name" value="WH-like_DNA-bd_sf"/>
</dbReference>
<dbReference type="GO" id="GO:0006355">
    <property type="term" value="P:regulation of DNA-templated transcription"/>
    <property type="evidence" value="ECO:0007669"/>
    <property type="project" value="InterPro"/>
</dbReference>
<dbReference type="EMBL" id="SLWX01000015">
    <property type="protein sequence ID" value="TCO73719.1"/>
    <property type="molecule type" value="Genomic_DNA"/>
</dbReference>
<dbReference type="SUPFAM" id="SSF46894">
    <property type="entry name" value="C-terminal effector domain of the bipartite response regulators"/>
    <property type="match status" value="1"/>
</dbReference>
<feature type="transmembrane region" description="Helical" evidence="1">
    <location>
        <begin position="12"/>
        <end position="30"/>
    </location>
</feature>